<dbReference type="InterPro" id="IPR009072">
    <property type="entry name" value="Histone-fold"/>
</dbReference>
<feature type="compositionally biased region" description="Basic and acidic residues" evidence="1">
    <location>
        <begin position="896"/>
        <end position="907"/>
    </location>
</feature>
<dbReference type="Gene3D" id="1.10.20.10">
    <property type="entry name" value="Histone, subunit A"/>
    <property type="match status" value="1"/>
</dbReference>
<feature type="region of interest" description="Disordered" evidence="1">
    <location>
        <begin position="406"/>
        <end position="578"/>
    </location>
</feature>
<evidence type="ECO:0000313" key="3">
    <source>
        <dbReference type="Proteomes" id="UP000298061"/>
    </source>
</evidence>
<feature type="compositionally biased region" description="Polar residues" evidence="1">
    <location>
        <begin position="796"/>
        <end position="809"/>
    </location>
</feature>
<feature type="compositionally biased region" description="Low complexity" evidence="1">
    <location>
        <begin position="912"/>
        <end position="923"/>
    </location>
</feature>
<feature type="compositionally biased region" description="Acidic residues" evidence="1">
    <location>
        <begin position="547"/>
        <end position="559"/>
    </location>
</feature>
<comment type="caution">
    <text evidence="2">The sequence shown here is derived from an EMBL/GenBank/DDBJ whole genome shotgun (WGS) entry which is preliminary data.</text>
</comment>
<feature type="compositionally biased region" description="Low complexity" evidence="1">
    <location>
        <begin position="693"/>
        <end position="706"/>
    </location>
</feature>
<feature type="region of interest" description="Disordered" evidence="1">
    <location>
        <begin position="657"/>
        <end position="817"/>
    </location>
</feature>
<organism evidence="2 3">
    <name type="scientific">Hericium alpestre</name>
    <dbReference type="NCBI Taxonomy" id="135208"/>
    <lineage>
        <taxon>Eukaryota</taxon>
        <taxon>Fungi</taxon>
        <taxon>Dikarya</taxon>
        <taxon>Basidiomycota</taxon>
        <taxon>Agaricomycotina</taxon>
        <taxon>Agaricomycetes</taxon>
        <taxon>Russulales</taxon>
        <taxon>Hericiaceae</taxon>
        <taxon>Hericium</taxon>
    </lineage>
</organism>
<feature type="region of interest" description="Disordered" evidence="1">
    <location>
        <begin position="878"/>
        <end position="957"/>
    </location>
</feature>
<accession>A0A4Y9ZHE6</accession>
<feature type="compositionally biased region" description="Basic and acidic residues" evidence="1">
    <location>
        <begin position="746"/>
        <end position="766"/>
    </location>
</feature>
<feature type="compositionally biased region" description="Basic and acidic residues" evidence="1">
    <location>
        <begin position="708"/>
        <end position="734"/>
    </location>
</feature>
<name>A0A4Y9ZHE6_9AGAM</name>
<feature type="compositionally biased region" description="Low complexity" evidence="1">
    <location>
        <begin position="561"/>
        <end position="573"/>
    </location>
</feature>
<proteinExistence type="predicted"/>
<feature type="compositionally biased region" description="Polar residues" evidence="1">
    <location>
        <begin position="524"/>
        <end position="533"/>
    </location>
</feature>
<dbReference type="Proteomes" id="UP000298061">
    <property type="component" value="Unassembled WGS sequence"/>
</dbReference>
<feature type="region of interest" description="Disordered" evidence="1">
    <location>
        <begin position="631"/>
        <end position="650"/>
    </location>
</feature>
<gene>
    <name evidence="2" type="ORF">EWM64_g9960</name>
</gene>
<dbReference type="OrthoDB" id="5382203at2759"/>
<feature type="region of interest" description="Disordered" evidence="1">
    <location>
        <begin position="227"/>
        <end position="251"/>
    </location>
</feature>
<dbReference type="STRING" id="135208.A0A4Y9ZHE6"/>
<protein>
    <submittedName>
        <fullName evidence="2">Uncharacterized protein</fullName>
    </submittedName>
</protein>
<reference evidence="2 3" key="1">
    <citation type="submission" date="2019-02" db="EMBL/GenBank/DDBJ databases">
        <title>Genome sequencing of the rare red list fungi Hericium alpestre (H. flagellum).</title>
        <authorList>
            <person name="Buettner E."/>
            <person name="Kellner H."/>
        </authorList>
    </citation>
    <scope>NUCLEOTIDE SEQUENCE [LARGE SCALE GENOMIC DNA]</scope>
    <source>
        <strain evidence="2 3">DSM 108284</strain>
    </source>
</reference>
<dbReference type="AlphaFoldDB" id="A0A4Y9ZHE6"/>
<feature type="region of interest" description="Disordered" evidence="1">
    <location>
        <begin position="297"/>
        <end position="338"/>
    </location>
</feature>
<dbReference type="EMBL" id="SFCI01002335">
    <property type="protein sequence ID" value="TFY74052.1"/>
    <property type="molecule type" value="Genomic_DNA"/>
</dbReference>
<dbReference type="GO" id="GO:0046982">
    <property type="term" value="F:protein heterodimerization activity"/>
    <property type="evidence" value="ECO:0007669"/>
    <property type="project" value="InterPro"/>
</dbReference>
<keyword evidence="3" id="KW-1185">Reference proteome</keyword>
<evidence type="ECO:0000313" key="2">
    <source>
        <dbReference type="EMBL" id="TFY74052.1"/>
    </source>
</evidence>
<sequence>MTSGFDGHGPMYISPRSADVILSDIRPITFKPEALHCLNALLDELLCSLLSVARSLNTERLKLGLHKVLPTPLGKEALLEAEVELRAYWERTGAARPGSAHGKAPADADFNLQWATELMRLKCEAYSTLNDSDEDALAESRINESLGQPGKKSAQAAPAALYLTAILESICEHILSNVGRVATRDSSSTTATLHDLFIALCEDDSMYTLFKAMKVYEQIEFLTKRPTSRRSKSISRSNDRRDSPSPLPDVVSLKEFMGAPSTRSRISSESSLPNAVLISTATRPSLEKARAIKLFKAHNRTSSEREVPPPEMPSLPRKPESASIDGGRRSLSGHSVHDGGANGLAYDVEDEALDQEFDDLMRSGDTMKMSLTPDRLKSMEVYNKERQRVAKQASLQNAPITARAVDIPTNGVEPQRNGHPSSEGLPGRNGAPRPSLRHVDSIIEDDEEPKEAIVSSTVHKPNPSPASIANPPPTASAARLRSLSQPAAVQNGRYVGGGRKTSLSSHPMPPPISTPPMRDPRLASKQTGSLSTPKRTRKIQRNRESLDLDDIMNGSDDEILASPEPSTTAAATPRQTPYVSRAARELISFLEDGPPPEIQPQRPAAVSMVSLTPTTKSGKGGNRLQRIMSKLSLNGNERSHTDSPKLRRKPSVNYISTLSMPAGHAPSRRPPIQYSPPVAPHLAPSRSGSLQDNGNGVVHVNGNGSVRSQERQEINGRRTDSPHLRYNRPDRDDVNGSGRPSSKQELNGHRTDSPLRSNRADGEDGRPASGGSMNGASSRGDVTPTPRAGLVVSPRLASQGNGPPSANSERASRRGIKRKFTVNGAELVDRATSQPPAPSLSEAMAIEMRRVLSKATTADECRLLVDMFFARAGLKIPKELDEPTPDPGEDGTQSGRLEHSLVEHLLGEDTLPSSSASPSPSSSETELRQPSTTDTNIAHEDGYAVKKSPTSPVDTHLPFAIGNLV</sequence>
<evidence type="ECO:0000256" key="1">
    <source>
        <dbReference type="SAM" id="MobiDB-lite"/>
    </source>
</evidence>